<evidence type="ECO:0008006" key="3">
    <source>
        <dbReference type="Google" id="ProtNLM"/>
    </source>
</evidence>
<proteinExistence type="predicted"/>
<sequence>YIRSNLQYKVEIPKFTDASCIVIKFSPNVAIIALYRSPSYEDIKPFLHFSFLMHLIDPNFIADTLVNLISTIITNHSHLVPIPSRKRIIKPWITPGLLKCIRHRDNLYRKFKRNPNQDIHKTIYKRYRNFCNNLLKKIKLEFDQNEILKAKKNPKATWNVIKKIANLNKKNTNSSKLLQLCDSPSSSVDSVNNFFASVGKNLASKIQSQSRTNTAPFVDYIPIQSTQGSSLPFLSPWFFSALTTQK</sequence>
<evidence type="ECO:0000313" key="2">
    <source>
        <dbReference type="Proteomes" id="UP000037510"/>
    </source>
</evidence>
<comment type="caution">
    <text evidence="1">The sequence shown here is derived from an EMBL/GenBank/DDBJ whole genome shotgun (WGS) entry which is preliminary data.</text>
</comment>
<gene>
    <name evidence="1" type="ORF">OBRU01_06242</name>
</gene>
<feature type="non-terminal residue" evidence="1">
    <location>
        <position position="1"/>
    </location>
</feature>
<evidence type="ECO:0000313" key="1">
    <source>
        <dbReference type="EMBL" id="KOB76237.1"/>
    </source>
</evidence>
<organism evidence="1 2">
    <name type="scientific">Operophtera brumata</name>
    <name type="common">Winter moth</name>
    <name type="synonym">Phalaena brumata</name>
    <dbReference type="NCBI Taxonomy" id="104452"/>
    <lineage>
        <taxon>Eukaryota</taxon>
        <taxon>Metazoa</taxon>
        <taxon>Ecdysozoa</taxon>
        <taxon>Arthropoda</taxon>
        <taxon>Hexapoda</taxon>
        <taxon>Insecta</taxon>
        <taxon>Pterygota</taxon>
        <taxon>Neoptera</taxon>
        <taxon>Endopterygota</taxon>
        <taxon>Lepidoptera</taxon>
        <taxon>Glossata</taxon>
        <taxon>Ditrysia</taxon>
        <taxon>Geometroidea</taxon>
        <taxon>Geometridae</taxon>
        <taxon>Larentiinae</taxon>
        <taxon>Operophtera</taxon>
    </lineage>
</organism>
<dbReference type="Proteomes" id="UP000037510">
    <property type="component" value="Unassembled WGS sequence"/>
</dbReference>
<dbReference type="AlphaFoldDB" id="A0A0L7LLC0"/>
<keyword evidence="2" id="KW-1185">Reference proteome</keyword>
<reference evidence="1 2" key="1">
    <citation type="journal article" date="2015" name="Genome Biol. Evol.">
        <title>The genome of winter moth (Operophtera brumata) provides a genomic perspective on sexual dimorphism and phenology.</title>
        <authorList>
            <person name="Derks M.F."/>
            <person name="Smit S."/>
            <person name="Salis L."/>
            <person name="Schijlen E."/>
            <person name="Bossers A."/>
            <person name="Mateman C."/>
            <person name="Pijl A.S."/>
            <person name="de Ridder D."/>
            <person name="Groenen M.A."/>
            <person name="Visser M.E."/>
            <person name="Megens H.J."/>
        </authorList>
    </citation>
    <scope>NUCLEOTIDE SEQUENCE [LARGE SCALE GENOMIC DNA]</scope>
    <source>
        <strain evidence="1">WM2013NL</strain>
        <tissue evidence="1">Head and thorax</tissue>
    </source>
</reference>
<name>A0A0L7LLC0_OPEBR</name>
<protein>
    <recommendedName>
        <fullName evidence="3">Tick transposon</fullName>
    </recommendedName>
</protein>
<feature type="non-terminal residue" evidence="1">
    <location>
        <position position="246"/>
    </location>
</feature>
<dbReference type="STRING" id="104452.A0A0L7LLC0"/>
<accession>A0A0L7LLC0</accession>
<dbReference type="EMBL" id="JTDY01000684">
    <property type="protein sequence ID" value="KOB76237.1"/>
    <property type="molecule type" value="Genomic_DNA"/>
</dbReference>